<feature type="transmembrane region" description="Helical" evidence="1">
    <location>
        <begin position="40"/>
        <end position="68"/>
    </location>
</feature>
<evidence type="ECO:0000313" key="3">
    <source>
        <dbReference type="Proteomes" id="UP000242642"/>
    </source>
</evidence>
<keyword evidence="1" id="KW-0472">Membrane</keyword>
<evidence type="ECO:0000256" key="1">
    <source>
        <dbReference type="SAM" id="Phobius"/>
    </source>
</evidence>
<feature type="transmembrane region" description="Helical" evidence="1">
    <location>
        <begin position="7"/>
        <end position="28"/>
    </location>
</feature>
<feature type="transmembrane region" description="Helical" evidence="1">
    <location>
        <begin position="116"/>
        <end position="136"/>
    </location>
</feature>
<reference evidence="3" key="1">
    <citation type="submission" date="2016-10" db="EMBL/GenBank/DDBJ databases">
        <authorList>
            <person name="Varghese N."/>
            <person name="Submissions S."/>
        </authorList>
    </citation>
    <scope>NUCLEOTIDE SEQUENCE [LARGE SCALE GENOMIC DNA]</scope>
    <source>
        <strain evidence="3">DSM 18579</strain>
    </source>
</reference>
<proteinExistence type="predicted"/>
<dbReference type="EMBL" id="FOHV01000014">
    <property type="protein sequence ID" value="SET27065.1"/>
    <property type="molecule type" value="Genomic_DNA"/>
</dbReference>
<organism evidence="2 3">
    <name type="scientific">Thorsellia anophelis DSM 18579</name>
    <dbReference type="NCBI Taxonomy" id="1123402"/>
    <lineage>
        <taxon>Bacteria</taxon>
        <taxon>Pseudomonadati</taxon>
        <taxon>Pseudomonadota</taxon>
        <taxon>Gammaproteobacteria</taxon>
        <taxon>Enterobacterales</taxon>
        <taxon>Thorselliaceae</taxon>
        <taxon>Thorsellia</taxon>
    </lineage>
</organism>
<keyword evidence="3" id="KW-1185">Reference proteome</keyword>
<name>A0A1I0D4D7_9GAMM</name>
<dbReference type="RefSeq" id="WP_093320051.1">
    <property type="nucleotide sequence ID" value="NZ_FOHV01000014.1"/>
</dbReference>
<gene>
    <name evidence="2" type="ORF">SAMN02583745_01842</name>
</gene>
<sequence length="162" mass="17981">MKITNSTSITIFAMSPFFTGLALVLIFAPYDSNSFEKINYLPALMGVIGLVGLIFFCIPATIVGVIYVGTQKKHYVIQELICGISGVLVCVLWLLPGWWLDVSRYGVSYIVSSATYPFYIMGGITVLVVGRVLNFIKHSEMRKMNLKNKENTNGVIENIDSK</sequence>
<keyword evidence="1" id="KW-1133">Transmembrane helix</keyword>
<accession>A0A1I0D4D7</accession>
<dbReference type="AlphaFoldDB" id="A0A1I0D4D7"/>
<feature type="transmembrane region" description="Helical" evidence="1">
    <location>
        <begin position="75"/>
        <end position="96"/>
    </location>
</feature>
<protein>
    <submittedName>
        <fullName evidence="2">Uncharacterized protein</fullName>
    </submittedName>
</protein>
<dbReference type="Proteomes" id="UP000242642">
    <property type="component" value="Unassembled WGS sequence"/>
</dbReference>
<keyword evidence="1" id="KW-0812">Transmembrane</keyword>
<evidence type="ECO:0000313" key="2">
    <source>
        <dbReference type="EMBL" id="SET27065.1"/>
    </source>
</evidence>